<keyword evidence="6" id="KW-0479">Metal-binding</keyword>
<evidence type="ECO:0000256" key="17">
    <source>
        <dbReference type="SAM" id="MobiDB-lite"/>
    </source>
</evidence>
<evidence type="ECO:0000256" key="1">
    <source>
        <dbReference type="ARBA" id="ARBA00001946"/>
    </source>
</evidence>
<dbReference type="InterPro" id="IPR027417">
    <property type="entry name" value="P-loop_NTPase"/>
</dbReference>
<dbReference type="PROSITE" id="PS51720">
    <property type="entry name" value="G_AIG1"/>
    <property type="match status" value="1"/>
</dbReference>
<keyword evidence="10" id="KW-0460">Magnesium</keyword>
<evidence type="ECO:0000259" key="18">
    <source>
        <dbReference type="PROSITE" id="PS51720"/>
    </source>
</evidence>
<sequence>MEDVGVEKPLEVENDVVAVEDIGVEKPIEIENVAAIERNNFKLEPASEVVHDGSVKEVDPASANRVLEDSPWKKQNDEGLVTTSEVAEDVGVEKPLELENIAIDVEDIGVNKSIEIENIVAVEDVDVNPEPAREASIVVVYGGSVKEVHLASGDSVLKDSPWKEQDAEGLASTSEVVEVFGDEKPLEVENIAATIEDIGVVKLEPTSEASIVIVHDGSIKEVDLASEDSVLNDSPWKEQDAEGLASASEVVEDFGVDKPLEVENIAATVEDIGVVKPTKIKNIVPIEGVNIKSESASEASIVIMHDGSVKEVDPASGDNVLKYSPWKEQDAQGLASASEALENFGVEKHLEVKNITAAVEGIGVVNPTEIENIVPIEGVDVKFVSMSEAVHDGSVKEVYPASVDRVIEDSPWKEQDAEGLASASEAVEDLGVNKPLEVETIAAAVGYIGVVKPTEIENVIPIEGINVKPESVSEETIVIVHDGSVKEIDPASVNRVLEDSPWKEHSAEGLVIASEVVEDVGVEKPLEVENIATVEEDIGVEKSIEIENVEVVEGVDVKPEPASELRIVIVHDGSVKEVDPASRDNMIKGSPWKEQDVEGLVSASEAVEDFGVEKPLEIENIVATVEDIGVVKPTEIENVVPIEGVDVKPESVSDVSIVVVHDGSVKEVYPASVDRVLEDCPWKEQNAEGMVTASEVVEDIGVKKPLEVENIAVVIEDISVEKFIEIENVVAIEGVDVKPELASEPSIVIVHHGSVKEVDPSSGGSVLEDSPWKEQNAGGLENSSEALEEFGAEKPLEVENIADVVEDIGVVKPTEIEDVVLVEGIDVKPESVSEVVHDGSVKEFDPVSTDSVLEDSHGKEQNAEGLATISEAVEDDGDDNGDKGFDYATLAPTGGPSYGNIIFSSQDGSGILNMDRAGGLGSSSPSLRPTAPHQPAGSNLFITSELALTDDPTEEMIEEEKKLHDKVELIRVKFLRLVYRLGATLEEMVVAQVLYRLSLVEGIIHGRQTNQAFSLDYTWKKALILEAERKEDLNFSCNILILGKTGVGKSATINSIFGEEKLKTDAFSLATTSMREIVGDVHGVKIRIIDTPGLRPSVMDQGSNRKILVAVKKYIKKCPPDIVLYVDRLDCLSRDLSDLPLLKTITAILGSSIWFDAIVALTHAASTPEGLNGAPMTYDVIMAQSSHIIQQSIRQAAGDMRLMNPVALVENHPSCRRNSEGQKVLPNGQSWRHQMLLLFYSSKILSEANSLLKLHDPNQENHFGFHFSSLALHFLLCSLLQSRSHPKLLVEHGGNEGNFDIELDDYSDVEQADDEEEYDQLPPFPDMVLPPSFDCDNPTYRYRFLEPTSTVQARPVLDAHGWDHDCGYDAISVEETLAILNRFPANVAVQVTKNKKEFSIHLDSSIAAKHGENASSLAGFDIQTVGRQLAYILRGESKIKNIKKNRTTGGFLVTFLGDTMATGLKVEDQLYLGKRLSLVAKTGAMRVQGDTAYGANLEARLKDKECPIGQSLSTLGLSLMKLRQDLALGANLQSQFSIGMGSKMALHLGLNNKLSGQITVKTSTSEQVQIALLGLMPVAASIYKSFRPSKP</sequence>
<evidence type="ECO:0000256" key="14">
    <source>
        <dbReference type="ARBA" id="ARBA00023136"/>
    </source>
</evidence>
<protein>
    <recommendedName>
        <fullName evidence="18">AIG1-type G domain-containing protein</fullName>
    </recommendedName>
</protein>
<dbReference type="GO" id="GO:0009707">
    <property type="term" value="C:chloroplast outer membrane"/>
    <property type="evidence" value="ECO:0007669"/>
    <property type="project" value="UniProtKB-SubCell"/>
</dbReference>
<dbReference type="EMBL" id="CM016554">
    <property type="protein sequence ID" value="TKW24203.1"/>
    <property type="molecule type" value="Genomic_DNA"/>
</dbReference>
<evidence type="ECO:0000256" key="13">
    <source>
        <dbReference type="ARBA" id="ARBA00023134"/>
    </source>
</evidence>
<feature type="domain" description="AIG1-type G" evidence="18">
    <location>
        <begin position="1034"/>
        <end position="1262"/>
    </location>
</feature>
<gene>
    <name evidence="19" type="ORF">SEVIR_3G037400v2</name>
</gene>
<dbReference type="InterPro" id="IPR024283">
    <property type="entry name" value="TOC159_MAD"/>
</dbReference>
<dbReference type="GO" id="GO:0046872">
    <property type="term" value="F:metal ion binding"/>
    <property type="evidence" value="ECO:0007669"/>
    <property type="project" value="UniProtKB-KW"/>
</dbReference>
<evidence type="ECO:0000256" key="11">
    <source>
        <dbReference type="ARBA" id="ARBA00022927"/>
    </source>
</evidence>
<dbReference type="FunFam" id="3.40.50.300:FF:000413">
    <property type="entry name" value="Translocase of chloroplast 120, chloroplastic"/>
    <property type="match status" value="1"/>
</dbReference>
<evidence type="ECO:0000256" key="9">
    <source>
        <dbReference type="ARBA" id="ARBA00022805"/>
    </source>
</evidence>
<keyword evidence="3" id="KW-0150">Chloroplast</keyword>
<reference evidence="19" key="1">
    <citation type="submission" date="2019-03" db="EMBL/GenBank/DDBJ databases">
        <title>WGS assembly of Setaria viridis.</title>
        <authorList>
            <person name="Huang P."/>
            <person name="Jenkins J."/>
            <person name="Grimwood J."/>
            <person name="Barry K."/>
            <person name="Healey A."/>
            <person name="Mamidi S."/>
            <person name="Sreedasyam A."/>
            <person name="Shu S."/>
            <person name="Feldman M."/>
            <person name="Wu J."/>
            <person name="Yu Y."/>
            <person name="Chen C."/>
            <person name="Johnson J."/>
            <person name="Rokhsar D."/>
            <person name="Baxter I."/>
            <person name="Schmutz J."/>
            <person name="Brutnell T."/>
            <person name="Kellogg E."/>
        </authorList>
    </citation>
    <scope>NUCLEOTIDE SEQUENCE [LARGE SCALE GENOMIC DNA]</scope>
</reference>
<evidence type="ECO:0000256" key="7">
    <source>
        <dbReference type="ARBA" id="ARBA00022741"/>
    </source>
</evidence>
<keyword evidence="20" id="KW-1185">Reference proteome</keyword>
<keyword evidence="2" id="KW-0813">Transport</keyword>
<dbReference type="SUPFAM" id="SSF52540">
    <property type="entry name" value="P-loop containing nucleoside triphosphate hydrolases"/>
    <property type="match status" value="1"/>
</dbReference>
<keyword evidence="4" id="KW-0934">Plastid</keyword>
<keyword evidence="5" id="KW-0812">Transmembrane</keyword>
<dbReference type="Gene3D" id="3.40.50.300">
    <property type="entry name" value="P-loop containing nucleotide triphosphate hydrolases"/>
    <property type="match status" value="1"/>
</dbReference>
<proteinExistence type="inferred from homology"/>
<dbReference type="PANTHER" id="PTHR10903">
    <property type="entry name" value="GTPASE, IMAP FAMILY MEMBER-RELATED"/>
    <property type="match status" value="1"/>
</dbReference>
<dbReference type="GO" id="GO:0015031">
    <property type="term" value="P:protein transport"/>
    <property type="evidence" value="ECO:0007669"/>
    <property type="project" value="UniProtKB-KW"/>
</dbReference>
<evidence type="ECO:0000256" key="2">
    <source>
        <dbReference type="ARBA" id="ARBA00022448"/>
    </source>
</evidence>
<name>A0A4U6V929_SETVI</name>
<dbReference type="GO" id="GO:0016787">
    <property type="term" value="F:hydrolase activity"/>
    <property type="evidence" value="ECO:0007669"/>
    <property type="project" value="UniProtKB-KW"/>
</dbReference>
<keyword evidence="14" id="KW-0472">Membrane</keyword>
<dbReference type="Pfam" id="PF04548">
    <property type="entry name" value="AIG1"/>
    <property type="match status" value="1"/>
</dbReference>
<accession>A0A4U6V929</accession>
<keyword evidence="13" id="KW-0342">GTP-binding</keyword>
<dbReference type="GO" id="GO:0005525">
    <property type="term" value="F:GTP binding"/>
    <property type="evidence" value="ECO:0007669"/>
    <property type="project" value="UniProtKB-KW"/>
</dbReference>
<dbReference type="PANTHER" id="PTHR10903:SF120">
    <property type="entry name" value="TRANSLOCASE OF CHLOROPLAST 159, CHLOROPLASTIC"/>
    <property type="match status" value="1"/>
</dbReference>
<evidence type="ECO:0000313" key="20">
    <source>
        <dbReference type="Proteomes" id="UP000298652"/>
    </source>
</evidence>
<evidence type="ECO:0000256" key="12">
    <source>
        <dbReference type="ARBA" id="ARBA00022989"/>
    </source>
</evidence>
<evidence type="ECO:0000256" key="6">
    <source>
        <dbReference type="ARBA" id="ARBA00022723"/>
    </source>
</evidence>
<organism evidence="19 20">
    <name type="scientific">Setaria viridis</name>
    <name type="common">Green bristlegrass</name>
    <name type="synonym">Setaria italica subsp. viridis</name>
    <dbReference type="NCBI Taxonomy" id="4556"/>
    <lineage>
        <taxon>Eukaryota</taxon>
        <taxon>Viridiplantae</taxon>
        <taxon>Streptophyta</taxon>
        <taxon>Embryophyta</taxon>
        <taxon>Tracheophyta</taxon>
        <taxon>Spermatophyta</taxon>
        <taxon>Magnoliopsida</taxon>
        <taxon>Liliopsida</taxon>
        <taxon>Poales</taxon>
        <taxon>Poaceae</taxon>
        <taxon>PACMAD clade</taxon>
        <taxon>Panicoideae</taxon>
        <taxon>Panicodae</taxon>
        <taxon>Paniceae</taxon>
        <taxon>Cenchrinae</taxon>
        <taxon>Setaria</taxon>
    </lineage>
</organism>
<dbReference type="Proteomes" id="UP000298652">
    <property type="component" value="Chromosome 3"/>
</dbReference>
<comment type="subcellular location">
    <subcellularLocation>
        <location evidence="15">Plastid</location>
        <location evidence="15">Chloroplast outer membrane</location>
        <topology evidence="15">Single-pass membrane protein</topology>
    </subcellularLocation>
</comment>
<dbReference type="InterPro" id="IPR006703">
    <property type="entry name" value="G_AIG1"/>
</dbReference>
<evidence type="ECO:0000256" key="3">
    <source>
        <dbReference type="ARBA" id="ARBA00022528"/>
    </source>
</evidence>
<keyword evidence="12" id="KW-1133">Transmembrane helix</keyword>
<keyword evidence="9" id="KW-1002">Plastid outer membrane</keyword>
<evidence type="ECO:0000313" key="19">
    <source>
        <dbReference type="EMBL" id="TKW24203.1"/>
    </source>
</evidence>
<evidence type="ECO:0000256" key="8">
    <source>
        <dbReference type="ARBA" id="ARBA00022801"/>
    </source>
</evidence>
<comment type="cofactor">
    <cofactor evidence="1">
        <name>Mg(2+)</name>
        <dbReference type="ChEBI" id="CHEBI:18420"/>
    </cofactor>
</comment>
<evidence type="ECO:0000256" key="15">
    <source>
        <dbReference type="ARBA" id="ARBA00023766"/>
    </source>
</evidence>
<evidence type="ECO:0000256" key="16">
    <source>
        <dbReference type="ARBA" id="ARBA00023775"/>
    </source>
</evidence>
<evidence type="ECO:0000256" key="10">
    <source>
        <dbReference type="ARBA" id="ARBA00022842"/>
    </source>
</evidence>
<keyword evidence="7" id="KW-0547">Nucleotide-binding</keyword>
<keyword evidence="11" id="KW-0653">Protein transport</keyword>
<evidence type="ECO:0000256" key="5">
    <source>
        <dbReference type="ARBA" id="ARBA00022692"/>
    </source>
</evidence>
<dbReference type="Pfam" id="PF11886">
    <property type="entry name" value="TOC159_MAD"/>
    <property type="match status" value="1"/>
</dbReference>
<feature type="region of interest" description="Disordered" evidence="17">
    <location>
        <begin position="758"/>
        <end position="783"/>
    </location>
</feature>
<comment type="similarity">
    <text evidence="16">Belongs to the TRAFAC class TrmE-Era-EngA-EngB-Septin-like GTPase superfamily. AIG1/Toc34/Toc159-like paraseptin GTPase family. TOC159 subfamily.</text>
</comment>
<dbReference type="GO" id="GO:0045036">
    <property type="term" value="P:protein targeting to chloroplast"/>
    <property type="evidence" value="ECO:0007669"/>
    <property type="project" value="TreeGrafter"/>
</dbReference>
<keyword evidence="8" id="KW-0378">Hydrolase</keyword>
<evidence type="ECO:0000256" key="4">
    <source>
        <dbReference type="ARBA" id="ARBA00022640"/>
    </source>
</evidence>
<dbReference type="Gramene" id="TKW24203">
    <property type="protein sequence ID" value="TKW24203"/>
    <property type="gene ID" value="SEVIR_3G037400v2"/>
</dbReference>
<dbReference type="CDD" id="cd01853">
    <property type="entry name" value="Toc34_like"/>
    <property type="match status" value="1"/>
</dbReference>
<dbReference type="InterPro" id="IPR045058">
    <property type="entry name" value="GIMA/IAN/Toc"/>
</dbReference>